<proteinExistence type="predicted"/>
<accession>A0AAD6A3V4</accession>
<comment type="caution">
    <text evidence="1">The sequence shown here is derived from an EMBL/GenBank/DDBJ whole genome shotgun (WGS) entry which is preliminary data.</text>
</comment>
<dbReference type="PANTHER" id="PTHR35305">
    <property type="entry name" value="FAD-BINDING PROTEIN"/>
    <property type="match status" value="1"/>
</dbReference>
<dbReference type="EMBL" id="JAMRDG010000001">
    <property type="protein sequence ID" value="KAJ3709232.1"/>
    <property type="molecule type" value="Genomic_DNA"/>
</dbReference>
<keyword evidence="2" id="KW-1185">Reference proteome</keyword>
<reference evidence="1 2" key="1">
    <citation type="journal article" date="2022" name="Cell">
        <title>Repeat-based holocentromeres influence genome architecture and karyotype evolution.</title>
        <authorList>
            <person name="Hofstatter P.G."/>
            <person name="Thangavel G."/>
            <person name="Lux T."/>
            <person name="Neumann P."/>
            <person name="Vondrak T."/>
            <person name="Novak P."/>
            <person name="Zhang M."/>
            <person name="Costa L."/>
            <person name="Castellani M."/>
            <person name="Scott A."/>
            <person name="Toegelov H."/>
            <person name="Fuchs J."/>
            <person name="Mata-Sucre Y."/>
            <person name="Dias Y."/>
            <person name="Vanzela A.L.L."/>
            <person name="Huettel B."/>
            <person name="Almeida C.C.S."/>
            <person name="Simkova H."/>
            <person name="Souza G."/>
            <person name="Pedrosa-Harand A."/>
            <person name="Macas J."/>
            <person name="Mayer K.F.X."/>
            <person name="Houben A."/>
            <person name="Marques A."/>
        </authorList>
    </citation>
    <scope>NUCLEOTIDE SEQUENCE [LARGE SCALE GENOMIC DNA]</scope>
    <source>
        <strain evidence="1">RhyTen1mFocal</strain>
    </source>
</reference>
<protein>
    <submittedName>
        <fullName evidence="1">Uncharacterized protein</fullName>
    </submittedName>
</protein>
<dbReference type="AlphaFoldDB" id="A0AAD6A3V4"/>
<dbReference type="Proteomes" id="UP001210211">
    <property type="component" value="Unassembled WGS sequence"/>
</dbReference>
<organism evidence="1 2">
    <name type="scientific">Rhynchospora tenuis</name>
    <dbReference type="NCBI Taxonomy" id="198213"/>
    <lineage>
        <taxon>Eukaryota</taxon>
        <taxon>Viridiplantae</taxon>
        <taxon>Streptophyta</taxon>
        <taxon>Embryophyta</taxon>
        <taxon>Tracheophyta</taxon>
        <taxon>Spermatophyta</taxon>
        <taxon>Magnoliopsida</taxon>
        <taxon>Liliopsida</taxon>
        <taxon>Poales</taxon>
        <taxon>Cyperaceae</taxon>
        <taxon>Cyperoideae</taxon>
        <taxon>Rhynchosporeae</taxon>
        <taxon>Rhynchospora</taxon>
    </lineage>
</organism>
<sequence>MVLYLLFFPAKALLDECACLAEDAYKVIIEADQNASGFIQEHVDEPVDNQTTSPKDQGEPFDVKEKLVSYATMMMVIYSMLKLDFTMQEKIVRSLSLTTSLSELETYCQMWDLRPYVDDDMMRHAWKSLPR</sequence>
<evidence type="ECO:0000313" key="1">
    <source>
        <dbReference type="EMBL" id="KAJ3709232.1"/>
    </source>
</evidence>
<dbReference type="PANTHER" id="PTHR35305:SF2">
    <property type="entry name" value="FAD-BINDING PROTEIN"/>
    <property type="match status" value="1"/>
</dbReference>
<gene>
    <name evidence="1" type="ORF">LUZ61_012937</name>
</gene>
<evidence type="ECO:0000313" key="2">
    <source>
        <dbReference type="Proteomes" id="UP001210211"/>
    </source>
</evidence>
<name>A0AAD6A3V4_9POAL</name>